<dbReference type="Proteomes" id="UP001190700">
    <property type="component" value="Unassembled WGS sequence"/>
</dbReference>
<accession>A0AAE0EPF4</accession>
<feature type="compositionally biased region" description="Basic and acidic residues" evidence="1">
    <location>
        <begin position="391"/>
        <end position="404"/>
    </location>
</feature>
<feature type="compositionally biased region" description="Basic and acidic residues" evidence="1">
    <location>
        <begin position="14"/>
        <end position="23"/>
    </location>
</feature>
<evidence type="ECO:0000313" key="3">
    <source>
        <dbReference type="Proteomes" id="UP001190700"/>
    </source>
</evidence>
<dbReference type="EMBL" id="LGRX02035342">
    <property type="protein sequence ID" value="KAK3235207.1"/>
    <property type="molecule type" value="Genomic_DNA"/>
</dbReference>
<protein>
    <submittedName>
        <fullName evidence="2">Uncharacterized protein</fullName>
    </submittedName>
</protein>
<keyword evidence="3" id="KW-1185">Reference proteome</keyword>
<evidence type="ECO:0000313" key="2">
    <source>
        <dbReference type="EMBL" id="KAK3235207.1"/>
    </source>
</evidence>
<proteinExistence type="predicted"/>
<feature type="region of interest" description="Disordered" evidence="1">
    <location>
        <begin position="432"/>
        <end position="469"/>
    </location>
</feature>
<name>A0AAE0EPF4_9CHLO</name>
<dbReference type="AlphaFoldDB" id="A0AAE0EPF4"/>
<feature type="region of interest" description="Disordered" evidence="1">
    <location>
        <begin position="1"/>
        <end position="37"/>
    </location>
</feature>
<reference evidence="2 3" key="1">
    <citation type="journal article" date="2015" name="Genome Biol. Evol.">
        <title>Comparative Genomics of a Bacterivorous Green Alga Reveals Evolutionary Causalities and Consequences of Phago-Mixotrophic Mode of Nutrition.</title>
        <authorList>
            <person name="Burns J.A."/>
            <person name="Paasch A."/>
            <person name="Narechania A."/>
            <person name="Kim E."/>
        </authorList>
    </citation>
    <scope>NUCLEOTIDE SEQUENCE [LARGE SCALE GENOMIC DNA]</scope>
    <source>
        <strain evidence="2 3">PLY_AMNH</strain>
    </source>
</reference>
<gene>
    <name evidence="2" type="ORF">CYMTET_54568</name>
</gene>
<sequence>MRVPQRRIPTLSAEEAKEREKKAARSKNAKSEQFGGKSLRDLQKWRLVLQANQVKRQMMKNSSYVPKYTAARSGDDKSSGAVKFVQKIEKKPTNGQRIFAELEEQEAHAKEASDVYEADLQTRSRLKAVLDFMELTVAKTITAKLRRSGNRAYLSQDKLNVLLGNDDDYRLPWEKKQRPEPKRWNDPEVIAQNMEKQRKSKAFMNRVRAAMESMGDARERIQLIFAHFCCNGDTSNTTYMSVNNFVKFAKESKLTDILSVTDLELASKRLVAIRDEPLKRAGDRLTNFEFTCLCAGISTCIYDSNEFTFEGAWEEFIQDYMDPIILKVHAGDMERHEGQILRADDIWSVFEGYERALMYIFKFYLNSAEKGVLPASKNPRRPKNGGLGRNGRPEGASDRQRESNPFKTTTDKLFSTEASDFAVKRMREMQALQRPSASGLAKSHFMSPDAQRPTTAPGAMESLQSREEEFDVAIEPPPKAIPELKSQPKRTKLNLSEFQTFANNFGMAKLMSAGNCSRVFFSSCRGGADAESIRQGKTEPGLSFRDWLGCLARMSLVVDFRGIQPESFMGHHEPVGRPEPPVEAIPVVQFEPLEGQKSFLNGSSNMFQRDIERYFPEPEYGQNAGKEPKPFVMQVMSKQTPPWMKAKYNWVTKGNVKQTDSRILGSSVSQTSREYAVEDFMTDREIDDMKIKEGADEEEARQLAYRAYMRMEEQKVMNKRKQKREEIMSQLGVITPRPPLQEAMYQSAMKANMPPYMDLATGSLKMPMKGPVPLAHC</sequence>
<comment type="caution">
    <text evidence="2">The sequence shown here is derived from an EMBL/GenBank/DDBJ whole genome shotgun (WGS) entry which is preliminary data.</text>
</comment>
<organism evidence="2 3">
    <name type="scientific">Cymbomonas tetramitiformis</name>
    <dbReference type="NCBI Taxonomy" id="36881"/>
    <lineage>
        <taxon>Eukaryota</taxon>
        <taxon>Viridiplantae</taxon>
        <taxon>Chlorophyta</taxon>
        <taxon>Pyramimonadophyceae</taxon>
        <taxon>Pyramimonadales</taxon>
        <taxon>Pyramimonadaceae</taxon>
        <taxon>Cymbomonas</taxon>
    </lineage>
</organism>
<evidence type="ECO:0000256" key="1">
    <source>
        <dbReference type="SAM" id="MobiDB-lite"/>
    </source>
</evidence>
<feature type="region of interest" description="Disordered" evidence="1">
    <location>
        <begin position="374"/>
        <end position="411"/>
    </location>
</feature>